<sequence length="215" mass="23587">MTATSGSTIIDLQARQLLCERDDRVLFEQLDVAVGNGDLLQLAGPNGAGKTTLLRLLAGLNRDYEGELLWCGQPLTDDFFAYASKRLYQGHLAAVKKALTPLENLRWLVSSWNVSDDQLWAALDEVELGGYEETACQQLSAGQQRRVALARLCVAPTPLWILDEPFTALDKAGVRWLEGCLQRQVESGGAVIITSHHALENIASLRQLELGSTRA</sequence>
<reference evidence="8" key="1">
    <citation type="journal article" date="2022" name="Front. Microbiol.">
        <title>Genome-based taxonomic rearrangement of Oceanobacter-related bacteria including the description of Thalassolituus hydrocarbonoclasticus sp. nov. and Thalassolituus pacificus sp. nov. and emended description of the genus Thalassolituus.</title>
        <authorList>
            <person name="Dong C."/>
            <person name="Wei L."/>
            <person name="Wang J."/>
            <person name="Lai Q."/>
            <person name="Huang Z."/>
            <person name="Shao Z."/>
        </authorList>
    </citation>
    <scope>NUCLEOTIDE SEQUENCE</scope>
    <source>
        <strain evidence="8">59MF3M-4</strain>
    </source>
</reference>
<keyword evidence="6" id="KW-0472">Membrane</keyword>
<keyword evidence="3" id="KW-0201">Cytochrome c-type biogenesis</keyword>
<keyword evidence="4" id="KW-0067">ATP-binding</keyword>
<accession>A0A9X3AQ92</accession>
<keyword evidence="2" id="KW-0547">Nucleotide-binding</keyword>
<dbReference type="PANTHER" id="PTHR43499:SF1">
    <property type="entry name" value="ABC TRANSPORTER I FAMILY MEMBER 1"/>
    <property type="match status" value="1"/>
</dbReference>
<dbReference type="EMBL" id="JAOANI010000009">
    <property type="protein sequence ID" value="MCT7357950.1"/>
    <property type="molecule type" value="Genomic_DNA"/>
</dbReference>
<comment type="caution">
    <text evidence="8">The sequence shown here is derived from an EMBL/GenBank/DDBJ whole genome shotgun (WGS) entry which is preliminary data.</text>
</comment>
<evidence type="ECO:0000256" key="6">
    <source>
        <dbReference type="ARBA" id="ARBA00023136"/>
    </source>
</evidence>
<dbReference type="PANTHER" id="PTHR43499">
    <property type="entry name" value="ABC TRANSPORTER I FAMILY MEMBER 1"/>
    <property type="match status" value="1"/>
</dbReference>
<evidence type="ECO:0000256" key="2">
    <source>
        <dbReference type="ARBA" id="ARBA00022741"/>
    </source>
</evidence>
<dbReference type="InterPro" id="IPR003439">
    <property type="entry name" value="ABC_transporter-like_ATP-bd"/>
</dbReference>
<protein>
    <submittedName>
        <fullName evidence="8">Cytochrome c biogenesis heme-transporting ATPase CcmA</fullName>
    </submittedName>
</protein>
<dbReference type="Pfam" id="PF00005">
    <property type="entry name" value="ABC_tran"/>
    <property type="match status" value="1"/>
</dbReference>
<dbReference type="Gene3D" id="3.40.50.300">
    <property type="entry name" value="P-loop containing nucleotide triphosphate hydrolases"/>
    <property type="match status" value="1"/>
</dbReference>
<dbReference type="SMART" id="SM00382">
    <property type="entry name" value="AAA"/>
    <property type="match status" value="1"/>
</dbReference>
<dbReference type="SUPFAM" id="SSF52540">
    <property type="entry name" value="P-loop containing nucleoside triphosphate hydrolases"/>
    <property type="match status" value="1"/>
</dbReference>
<evidence type="ECO:0000313" key="8">
    <source>
        <dbReference type="EMBL" id="MCT7357950.1"/>
    </source>
</evidence>
<proteinExistence type="predicted"/>
<dbReference type="NCBIfam" id="TIGR01189">
    <property type="entry name" value="ccmA"/>
    <property type="match status" value="1"/>
</dbReference>
<dbReference type="GO" id="GO:0022857">
    <property type="term" value="F:transmembrane transporter activity"/>
    <property type="evidence" value="ECO:0007669"/>
    <property type="project" value="InterPro"/>
</dbReference>
<evidence type="ECO:0000256" key="4">
    <source>
        <dbReference type="ARBA" id="ARBA00022840"/>
    </source>
</evidence>
<gene>
    <name evidence="8" type="primary">ccmA</name>
    <name evidence="8" type="ORF">NYR02_02795</name>
</gene>
<dbReference type="PRINTS" id="PR00364">
    <property type="entry name" value="DISEASERSIST"/>
</dbReference>
<reference evidence="8" key="2">
    <citation type="submission" date="2022-08" db="EMBL/GenBank/DDBJ databases">
        <authorList>
            <person name="Dong C."/>
        </authorList>
    </citation>
    <scope>NUCLEOTIDE SEQUENCE</scope>
    <source>
        <strain evidence="8">59MF3M-4</strain>
    </source>
</reference>
<organism evidence="8 9">
    <name type="scientific">Thalassolituus pacificus</name>
    <dbReference type="NCBI Taxonomy" id="2975440"/>
    <lineage>
        <taxon>Bacteria</taxon>
        <taxon>Pseudomonadati</taxon>
        <taxon>Pseudomonadota</taxon>
        <taxon>Gammaproteobacteria</taxon>
        <taxon>Oceanospirillales</taxon>
        <taxon>Oceanospirillaceae</taxon>
        <taxon>Thalassolituus</taxon>
    </lineage>
</organism>
<evidence type="ECO:0000256" key="5">
    <source>
        <dbReference type="ARBA" id="ARBA00022967"/>
    </source>
</evidence>
<feature type="domain" description="ABC transporter" evidence="7">
    <location>
        <begin position="12"/>
        <end position="211"/>
    </location>
</feature>
<dbReference type="GO" id="GO:0005524">
    <property type="term" value="F:ATP binding"/>
    <property type="evidence" value="ECO:0007669"/>
    <property type="project" value="UniProtKB-KW"/>
</dbReference>
<keyword evidence="5" id="KW-1278">Translocase</keyword>
<dbReference type="InterPro" id="IPR005895">
    <property type="entry name" value="ABC_transptr_haem_export_CcmA"/>
</dbReference>
<dbReference type="Proteomes" id="UP001147830">
    <property type="component" value="Unassembled WGS sequence"/>
</dbReference>
<dbReference type="InterPro" id="IPR027417">
    <property type="entry name" value="P-loop_NTPase"/>
</dbReference>
<dbReference type="AlphaFoldDB" id="A0A9X3AQ92"/>
<evidence type="ECO:0000313" key="9">
    <source>
        <dbReference type="Proteomes" id="UP001147830"/>
    </source>
</evidence>
<keyword evidence="1" id="KW-0813">Transport</keyword>
<name>A0A9X3AQ92_9GAMM</name>
<dbReference type="PROSITE" id="PS50893">
    <property type="entry name" value="ABC_TRANSPORTER_2"/>
    <property type="match status" value="1"/>
</dbReference>
<evidence type="ECO:0000256" key="3">
    <source>
        <dbReference type="ARBA" id="ARBA00022748"/>
    </source>
</evidence>
<evidence type="ECO:0000256" key="1">
    <source>
        <dbReference type="ARBA" id="ARBA00022448"/>
    </source>
</evidence>
<dbReference type="GO" id="GO:0016887">
    <property type="term" value="F:ATP hydrolysis activity"/>
    <property type="evidence" value="ECO:0007669"/>
    <property type="project" value="InterPro"/>
</dbReference>
<dbReference type="InterPro" id="IPR003593">
    <property type="entry name" value="AAA+_ATPase"/>
</dbReference>
<dbReference type="RefSeq" id="WP_260974875.1">
    <property type="nucleotide sequence ID" value="NZ_JAOANI010000009.1"/>
</dbReference>
<evidence type="ECO:0000259" key="7">
    <source>
        <dbReference type="PROSITE" id="PS50893"/>
    </source>
</evidence>
<dbReference type="NCBIfam" id="NF010061">
    <property type="entry name" value="PRK13538.1"/>
    <property type="match status" value="1"/>
</dbReference>
<keyword evidence="9" id="KW-1185">Reference proteome</keyword>
<dbReference type="GO" id="GO:0017004">
    <property type="term" value="P:cytochrome complex assembly"/>
    <property type="evidence" value="ECO:0007669"/>
    <property type="project" value="UniProtKB-KW"/>
</dbReference>